<keyword evidence="6" id="KW-1185">Reference proteome</keyword>
<feature type="transmembrane region" description="Helical" evidence="4">
    <location>
        <begin position="52"/>
        <end position="74"/>
    </location>
</feature>
<gene>
    <name evidence="5" type="ORF">SAMN05216266_107278</name>
</gene>
<evidence type="ECO:0000256" key="4">
    <source>
        <dbReference type="SAM" id="Phobius"/>
    </source>
</evidence>
<dbReference type="Proteomes" id="UP000243799">
    <property type="component" value="Unassembled WGS sequence"/>
</dbReference>
<dbReference type="PANTHER" id="PTHR37042">
    <property type="entry name" value="OUTER MEMBRANE PROTEIN RV1973"/>
    <property type="match status" value="1"/>
</dbReference>
<protein>
    <submittedName>
        <fullName evidence="5">Mce-associated membrane protein</fullName>
    </submittedName>
</protein>
<evidence type="ECO:0000256" key="2">
    <source>
        <dbReference type="ARBA" id="ARBA00023136"/>
    </source>
</evidence>
<evidence type="ECO:0000256" key="1">
    <source>
        <dbReference type="ARBA" id="ARBA00004370"/>
    </source>
</evidence>
<dbReference type="EMBL" id="FOKG01000007">
    <property type="protein sequence ID" value="SFB28961.1"/>
    <property type="molecule type" value="Genomic_DNA"/>
</dbReference>
<evidence type="ECO:0000256" key="3">
    <source>
        <dbReference type="SAM" id="MobiDB-lite"/>
    </source>
</evidence>
<accession>A0A1I0ZTT4</accession>
<dbReference type="AlphaFoldDB" id="A0A1I0ZTT4"/>
<dbReference type="STRING" id="490629.SAMN05216266_107278"/>
<sequence length="203" mass="22244">MSDVVTKKPSPSPRPRTTVDEDEAEEVAEEAPVEDTSDTAVDVRTRWRRPRVLLAVLLIAVVLGGAVFVAVRYLSLRSTETARAEALGAATEFATNLSSYDFNDLEGNFSGVTENATGRFAEQYSQVGANLTELIKQHKAVSEGTVLAAGAVEAEDDHAVVLLFVDQTITNTNSPQPRVDRNRMRMTLVRQDGRWLVDDVKLL</sequence>
<comment type="subcellular location">
    <subcellularLocation>
        <location evidence="1">Membrane</location>
    </subcellularLocation>
</comment>
<proteinExistence type="predicted"/>
<name>A0A1I0ZTT4_9PSEU</name>
<feature type="region of interest" description="Disordered" evidence="3">
    <location>
        <begin position="1"/>
        <end position="39"/>
    </location>
</feature>
<reference evidence="6" key="1">
    <citation type="submission" date="2016-10" db="EMBL/GenBank/DDBJ databases">
        <authorList>
            <person name="Varghese N."/>
            <person name="Submissions S."/>
        </authorList>
    </citation>
    <scope>NUCLEOTIDE SEQUENCE [LARGE SCALE GENOMIC DNA]</scope>
    <source>
        <strain evidence="6">CGMCC 4.3568</strain>
    </source>
</reference>
<dbReference type="RefSeq" id="WP_091673669.1">
    <property type="nucleotide sequence ID" value="NZ_FOKG01000007.1"/>
</dbReference>
<feature type="compositionally biased region" description="Acidic residues" evidence="3">
    <location>
        <begin position="20"/>
        <end position="37"/>
    </location>
</feature>
<dbReference type="GO" id="GO:0016020">
    <property type="term" value="C:membrane"/>
    <property type="evidence" value="ECO:0007669"/>
    <property type="project" value="UniProtKB-SubCell"/>
</dbReference>
<evidence type="ECO:0000313" key="6">
    <source>
        <dbReference type="Proteomes" id="UP000243799"/>
    </source>
</evidence>
<keyword evidence="4" id="KW-1133">Transmembrane helix</keyword>
<evidence type="ECO:0000313" key="5">
    <source>
        <dbReference type="EMBL" id="SFB28961.1"/>
    </source>
</evidence>
<keyword evidence="2 4" id="KW-0472">Membrane</keyword>
<dbReference type="OrthoDB" id="5188486at2"/>
<organism evidence="5 6">
    <name type="scientific">Amycolatopsis marina</name>
    <dbReference type="NCBI Taxonomy" id="490629"/>
    <lineage>
        <taxon>Bacteria</taxon>
        <taxon>Bacillati</taxon>
        <taxon>Actinomycetota</taxon>
        <taxon>Actinomycetes</taxon>
        <taxon>Pseudonocardiales</taxon>
        <taxon>Pseudonocardiaceae</taxon>
        <taxon>Amycolatopsis</taxon>
    </lineage>
</organism>
<keyword evidence="4" id="KW-0812">Transmembrane</keyword>
<dbReference type="PANTHER" id="PTHR37042:SF4">
    <property type="entry name" value="OUTER MEMBRANE PROTEIN RV1973"/>
    <property type="match status" value="1"/>
</dbReference>